<evidence type="ECO:0000256" key="1">
    <source>
        <dbReference type="SAM" id="Phobius"/>
    </source>
</evidence>
<proteinExistence type="predicted"/>
<dbReference type="EMBL" id="VIIS01001636">
    <property type="protein sequence ID" value="KAF0295189.1"/>
    <property type="molecule type" value="Genomic_DNA"/>
</dbReference>
<evidence type="ECO:0000313" key="3">
    <source>
        <dbReference type="Proteomes" id="UP000440578"/>
    </source>
</evidence>
<reference evidence="2 3" key="1">
    <citation type="submission" date="2019-07" db="EMBL/GenBank/DDBJ databases">
        <title>Draft genome assembly of a fouling barnacle, Amphibalanus amphitrite (Darwin, 1854): The first reference genome for Thecostraca.</title>
        <authorList>
            <person name="Kim W."/>
        </authorList>
    </citation>
    <scope>NUCLEOTIDE SEQUENCE [LARGE SCALE GENOMIC DNA]</scope>
    <source>
        <strain evidence="2">SNU_AA5</strain>
        <tissue evidence="2">Soma without cirri and trophi</tissue>
    </source>
</reference>
<comment type="caution">
    <text evidence="2">The sequence shown here is derived from an EMBL/GenBank/DDBJ whole genome shotgun (WGS) entry which is preliminary data.</text>
</comment>
<accession>A0A6A4VQI5</accession>
<dbReference type="SUPFAM" id="SSF81321">
    <property type="entry name" value="Family A G protein-coupled receptor-like"/>
    <property type="match status" value="1"/>
</dbReference>
<gene>
    <name evidence="2" type="ORF">FJT64_007319</name>
</gene>
<dbReference type="Gene3D" id="1.20.1070.10">
    <property type="entry name" value="Rhodopsin 7-helix transmembrane proteins"/>
    <property type="match status" value="1"/>
</dbReference>
<dbReference type="OrthoDB" id="6400320at2759"/>
<feature type="transmembrane region" description="Helical" evidence="1">
    <location>
        <begin position="52"/>
        <end position="74"/>
    </location>
</feature>
<feature type="transmembrane region" description="Helical" evidence="1">
    <location>
        <begin position="20"/>
        <end position="40"/>
    </location>
</feature>
<keyword evidence="1" id="KW-0472">Membrane</keyword>
<keyword evidence="1" id="KW-1133">Transmembrane helix</keyword>
<dbReference type="Proteomes" id="UP000440578">
    <property type="component" value="Unassembled WGS sequence"/>
</dbReference>
<name>A0A6A4VQI5_AMPAM</name>
<keyword evidence="3" id="KW-1185">Reference proteome</keyword>
<dbReference type="AlphaFoldDB" id="A0A6A4VQI5"/>
<evidence type="ECO:0000313" key="2">
    <source>
        <dbReference type="EMBL" id="KAF0295189.1"/>
    </source>
</evidence>
<keyword evidence="1" id="KW-0812">Transmembrane</keyword>
<protein>
    <submittedName>
        <fullName evidence="2">Uncharacterized protein</fullName>
    </submittedName>
</protein>
<sequence length="77" mass="8457">MAVKLSQKSYELVPMAAKMIIGTLLGLLIVATSGVLPVVVSRYRHLRSATNYHLCVMSIADCVVGLIMVVYSWLNTF</sequence>
<organism evidence="2 3">
    <name type="scientific">Amphibalanus amphitrite</name>
    <name type="common">Striped barnacle</name>
    <name type="synonym">Balanus amphitrite</name>
    <dbReference type="NCBI Taxonomy" id="1232801"/>
    <lineage>
        <taxon>Eukaryota</taxon>
        <taxon>Metazoa</taxon>
        <taxon>Ecdysozoa</taxon>
        <taxon>Arthropoda</taxon>
        <taxon>Crustacea</taxon>
        <taxon>Multicrustacea</taxon>
        <taxon>Cirripedia</taxon>
        <taxon>Thoracica</taxon>
        <taxon>Thoracicalcarea</taxon>
        <taxon>Balanomorpha</taxon>
        <taxon>Balanoidea</taxon>
        <taxon>Balanidae</taxon>
        <taxon>Amphibalaninae</taxon>
        <taxon>Amphibalanus</taxon>
    </lineage>
</organism>